<keyword evidence="4" id="KW-1185">Reference proteome</keyword>
<evidence type="ECO:0000313" key="4">
    <source>
        <dbReference type="Proteomes" id="UP000283387"/>
    </source>
</evidence>
<dbReference type="OrthoDB" id="102964at2"/>
<feature type="compositionally biased region" description="Polar residues" evidence="1">
    <location>
        <begin position="586"/>
        <end position="597"/>
    </location>
</feature>
<evidence type="ECO:0000256" key="1">
    <source>
        <dbReference type="SAM" id="MobiDB-lite"/>
    </source>
</evidence>
<sequence>MKYLNLLLVLIFFAGSVNAKSDYADWPKTITNSKGVLTMYQPQLESLEGTTLSGRAAISVKVNDSEPVFGAVWITTTLETDRDSRMSTLTNIKVPNVKFADDVSEANLAEIKTLIEEEMPKWELVVPLDEIITTLEAESGGAASNYQNDPPEIIVAYKPSILVFIDGDPILKDMEGYPYQQIENSPFFILFDKSKKTYYLYGEQLWYSTKDLNGNWSNVKNPSSQLLEIQQQLESSDETEETETTSSKKEATVADIIVRNKPAELIQIDGEANFVPAKGTDLLYVKNSDDNIILDIQSQNYYILVSGRWYSSKSMSGPWSYVDTEKLPEQFSKIEEGSDLDVVLASVPGTNAAREAVLDAQIPQTAQVERSSASVEVSYDGKPDFQKVDGTNMMYAVNSPQTVLKLSNRYYCVDNGVWFESTKPEGPWTVATERPEEVKDIEPSSPVYNVKYVYIYDVTPQYVWVGYTPGYYGCYVYGPTVIYGTGYYYRPWYGAYYYPRPWTFGFRMTYNPWTGWSMHVGFSYGGWFYAGFGGPHYGHYWGPPRYRPPYYHRPPNGGYYGHRPRPTHPQRPPRDNIYSSRPGVRPTTNQRPPTTSGRTRDTNRSTRQNNVYTDRNGQVYQKTDKGWQTRENNSWKSVDNKGNTRDNTRPATTRPSQPSNQRPSTGTTTTRPTTRPATSNTGRPATSTRNSSYSNQMMLDRANQSRQRSVQRTNTYNRSVAPARSGAATNRRR</sequence>
<feature type="compositionally biased region" description="Polar residues" evidence="1">
    <location>
        <begin position="605"/>
        <end position="621"/>
    </location>
</feature>
<evidence type="ECO:0000313" key="3">
    <source>
        <dbReference type="EMBL" id="RKD90318.1"/>
    </source>
</evidence>
<evidence type="ECO:0008006" key="5">
    <source>
        <dbReference type="Google" id="ProtNLM"/>
    </source>
</evidence>
<keyword evidence="2" id="KW-0732">Signal</keyword>
<organism evidence="3 4">
    <name type="scientific">Mangrovibacterium diazotrophicum</name>
    <dbReference type="NCBI Taxonomy" id="1261403"/>
    <lineage>
        <taxon>Bacteria</taxon>
        <taxon>Pseudomonadati</taxon>
        <taxon>Bacteroidota</taxon>
        <taxon>Bacteroidia</taxon>
        <taxon>Marinilabiliales</taxon>
        <taxon>Prolixibacteraceae</taxon>
        <taxon>Mangrovibacterium</taxon>
    </lineage>
</organism>
<feature type="compositionally biased region" description="Polar residues" evidence="1">
    <location>
        <begin position="649"/>
        <end position="658"/>
    </location>
</feature>
<accession>A0A419W4E1</accession>
<feature type="compositionally biased region" description="Polar residues" evidence="1">
    <location>
        <begin position="682"/>
        <end position="718"/>
    </location>
</feature>
<dbReference type="AlphaFoldDB" id="A0A419W4E1"/>
<feature type="chain" id="PRO_5018987936" description="Carbohydrate-binding family V/XII" evidence="2">
    <location>
        <begin position="20"/>
        <end position="733"/>
    </location>
</feature>
<evidence type="ECO:0000256" key="2">
    <source>
        <dbReference type="SAM" id="SignalP"/>
    </source>
</evidence>
<feature type="region of interest" description="Disordered" evidence="1">
    <location>
        <begin position="557"/>
        <end position="733"/>
    </location>
</feature>
<name>A0A419W4E1_9BACT</name>
<reference evidence="3 4" key="1">
    <citation type="submission" date="2018-09" db="EMBL/GenBank/DDBJ databases">
        <title>Genomic Encyclopedia of Archaeal and Bacterial Type Strains, Phase II (KMG-II): from individual species to whole genera.</title>
        <authorList>
            <person name="Goeker M."/>
        </authorList>
    </citation>
    <scope>NUCLEOTIDE SEQUENCE [LARGE SCALE GENOMIC DNA]</scope>
    <source>
        <strain evidence="3 4">DSM 27148</strain>
    </source>
</reference>
<protein>
    <recommendedName>
        <fullName evidence="5">Carbohydrate-binding family V/XII</fullName>
    </recommendedName>
</protein>
<feature type="signal peptide" evidence="2">
    <location>
        <begin position="1"/>
        <end position="19"/>
    </location>
</feature>
<proteinExistence type="predicted"/>
<feature type="compositionally biased region" description="Basic and acidic residues" evidence="1">
    <location>
        <begin position="638"/>
        <end position="648"/>
    </location>
</feature>
<dbReference type="EMBL" id="RAPN01000001">
    <property type="protein sequence ID" value="RKD90318.1"/>
    <property type="molecule type" value="Genomic_DNA"/>
</dbReference>
<dbReference type="Proteomes" id="UP000283387">
    <property type="component" value="Unassembled WGS sequence"/>
</dbReference>
<feature type="compositionally biased region" description="Low complexity" evidence="1">
    <location>
        <begin position="659"/>
        <end position="681"/>
    </location>
</feature>
<gene>
    <name evidence="3" type="ORF">BC643_0655</name>
</gene>
<comment type="caution">
    <text evidence="3">The sequence shown here is derived from an EMBL/GenBank/DDBJ whole genome shotgun (WGS) entry which is preliminary data.</text>
</comment>
<dbReference type="RefSeq" id="WP_120271735.1">
    <property type="nucleotide sequence ID" value="NZ_RAPN01000001.1"/>
</dbReference>